<evidence type="ECO:0008006" key="4">
    <source>
        <dbReference type="Google" id="ProtNLM"/>
    </source>
</evidence>
<dbReference type="PATRIC" id="fig|1638788.3.peg.1445"/>
<gene>
    <name evidence="2" type="ORF">VL20_1442</name>
</gene>
<dbReference type="Gene3D" id="2.60.200.60">
    <property type="match status" value="1"/>
</dbReference>
<keyword evidence="3" id="KW-1185">Reference proteome</keyword>
<dbReference type="RefSeq" id="WP_052275910.1">
    <property type="nucleotide sequence ID" value="NZ_CP011339.1"/>
</dbReference>
<dbReference type="KEGG" id="mpk:VL20_1442"/>
<dbReference type="AlphaFoldDB" id="A0A0K1RY37"/>
<evidence type="ECO:0000313" key="2">
    <source>
        <dbReference type="EMBL" id="AKV66611.1"/>
    </source>
</evidence>
<dbReference type="EMBL" id="CP011339">
    <property type="protein sequence ID" value="AKV66611.1"/>
    <property type="molecule type" value="Genomic_DNA"/>
</dbReference>
<accession>A0A0K1RY37</accession>
<protein>
    <recommendedName>
        <fullName evidence="4">PAAR motif protein</fullName>
    </recommendedName>
</protein>
<evidence type="ECO:0000256" key="1">
    <source>
        <dbReference type="SAM" id="MobiDB-lite"/>
    </source>
</evidence>
<reference evidence="2 3" key="1">
    <citation type="journal article" date="2016" name="Stand. Genomic Sci.">
        <title>Complete genome sequence and genomic characterization of Microcystis panniformis FACHB 1757 by third-generation sequencing.</title>
        <authorList>
            <person name="Zhang J.Y."/>
            <person name="Guan R."/>
            <person name="Zhang H.J."/>
            <person name="Li H."/>
            <person name="Xiao P."/>
            <person name="Yu G.L."/>
            <person name="Du L."/>
            <person name="Cao D.M."/>
            <person name="Zhu B.C."/>
            <person name="Li R.H."/>
            <person name="Lu Z.H."/>
        </authorList>
    </citation>
    <scope>NUCLEOTIDE SEQUENCE [LARGE SCALE GENOMIC DNA]</scope>
    <source>
        <strain evidence="2 3">FACHB-1757</strain>
    </source>
</reference>
<dbReference type="CDD" id="cd14740">
    <property type="entry name" value="PAAR_4"/>
    <property type="match status" value="1"/>
</dbReference>
<dbReference type="Proteomes" id="UP000068167">
    <property type="component" value="Chromosome"/>
</dbReference>
<evidence type="ECO:0000313" key="3">
    <source>
        <dbReference type="Proteomes" id="UP000068167"/>
    </source>
</evidence>
<organism evidence="2 3">
    <name type="scientific">Microcystis panniformis FACHB-1757</name>
    <dbReference type="NCBI Taxonomy" id="1638788"/>
    <lineage>
        <taxon>Bacteria</taxon>
        <taxon>Bacillati</taxon>
        <taxon>Cyanobacteriota</taxon>
        <taxon>Cyanophyceae</taxon>
        <taxon>Oscillatoriophycideae</taxon>
        <taxon>Chroococcales</taxon>
        <taxon>Microcystaceae</taxon>
        <taxon>Microcystis</taxon>
    </lineage>
</organism>
<name>A0A0K1RY37_9CHRO</name>
<proteinExistence type="predicted"/>
<sequence length="133" mass="13437">MGQPAAKQGDQIIATDTHIIMVPAPPGPPVPTPLPHPFIGIINGNLSADVKIMGMAAATVDSTADNTPPHIPTPPGTAFQNPPANKATIKIGSPTVKINGKMAARNSDTAQTCNDPADLPVGQVIAVGTVLIG</sequence>
<feature type="region of interest" description="Disordered" evidence="1">
    <location>
        <begin position="63"/>
        <end position="83"/>
    </location>
</feature>